<keyword evidence="1" id="KW-0472">Membrane</keyword>
<sequence length="251" mass="28415">MADARREHCLAEMLHDWMAPKSTSMESSEPPPDDRKFTRLLRRLLIWADSFISWLAIYCSPIGSVICTTQSSPRIWAQRAFLLEHLSPEAEGALRVPCNAWLYSSCVAIDEGWSEAQHSCHAWPAGPDVLDWPAPSSFIYRLLLLAWPMWTTHLGPHAPRCCIAATGLYYRSQSKASECNDHFHDILDLMATGGSHGGCTSHRARHVIDWPDINAARRKTLSVKHTFNQIQGLHAVVAWVLDITWMTEMRL</sequence>
<evidence type="ECO:0000313" key="3">
    <source>
        <dbReference type="Proteomes" id="UP000016933"/>
    </source>
</evidence>
<keyword evidence="3" id="KW-1185">Reference proteome</keyword>
<proteinExistence type="predicted"/>
<feature type="transmembrane region" description="Helical" evidence="1">
    <location>
        <begin position="44"/>
        <end position="66"/>
    </location>
</feature>
<protein>
    <submittedName>
        <fullName evidence="2">Uncharacterized protein</fullName>
    </submittedName>
</protein>
<gene>
    <name evidence="2" type="ORF">DOTSEDRAFT_78784</name>
</gene>
<evidence type="ECO:0000313" key="2">
    <source>
        <dbReference type="EMBL" id="EME46526.1"/>
    </source>
</evidence>
<dbReference type="EMBL" id="KB446537">
    <property type="protein sequence ID" value="EME46526.1"/>
    <property type="molecule type" value="Genomic_DNA"/>
</dbReference>
<keyword evidence="1" id="KW-0812">Transmembrane</keyword>
<dbReference type="Proteomes" id="UP000016933">
    <property type="component" value="Unassembled WGS sequence"/>
</dbReference>
<dbReference type="AlphaFoldDB" id="N1PSU1"/>
<keyword evidence="1" id="KW-1133">Transmembrane helix</keyword>
<accession>N1PSU1</accession>
<evidence type="ECO:0000256" key="1">
    <source>
        <dbReference type="SAM" id="Phobius"/>
    </source>
</evidence>
<dbReference type="HOGENOM" id="CLU_1107100_0_0_1"/>
<name>N1PSU1_DOTSN</name>
<organism evidence="2 3">
    <name type="scientific">Dothistroma septosporum (strain NZE10 / CBS 128990)</name>
    <name type="common">Red band needle blight fungus</name>
    <name type="synonym">Mycosphaerella pini</name>
    <dbReference type="NCBI Taxonomy" id="675120"/>
    <lineage>
        <taxon>Eukaryota</taxon>
        <taxon>Fungi</taxon>
        <taxon>Dikarya</taxon>
        <taxon>Ascomycota</taxon>
        <taxon>Pezizomycotina</taxon>
        <taxon>Dothideomycetes</taxon>
        <taxon>Dothideomycetidae</taxon>
        <taxon>Mycosphaerellales</taxon>
        <taxon>Mycosphaerellaceae</taxon>
        <taxon>Dothistroma</taxon>
    </lineage>
</organism>
<reference evidence="2 3" key="2">
    <citation type="journal article" date="2012" name="PLoS Pathog.">
        <title>Diverse lifestyles and strategies of plant pathogenesis encoded in the genomes of eighteen Dothideomycetes fungi.</title>
        <authorList>
            <person name="Ohm R.A."/>
            <person name="Feau N."/>
            <person name="Henrissat B."/>
            <person name="Schoch C.L."/>
            <person name="Horwitz B.A."/>
            <person name="Barry K.W."/>
            <person name="Condon B.J."/>
            <person name="Copeland A.C."/>
            <person name="Dhillon B."/>
            <person name="Glaser F."/>
            <person name="Hesse C.N."/>
            <person name="Kosti I."/>
            <person name="LaButti K."/>
            <person name="Lindquist E.A."/>
            <person name="Lucas S."/>
            <person name="Salamov A.A."/>
            <person name="Bradshaw R.E."/>
            <person name="Ciuffetti L."/>
            <person name="Hamelin R.C."/>
            <person name="Kema G.H.J."/>
            <person name="Lawrence C."/>
            <person name="Scott J.A."/>
            <person name="Spatafora J.W."/>
            <person name="Turgeon B.G."/>
            <person name="de Wit P.J.G.M."/>
            <person name="Zhong S."/>
            <person name="Goodwin S.B."/>
            <person name="Grigoriev I.V."/>
        </authorList>
    </citation>
    <scope>NUCLEOTIDE SEQUENCE [LARGE SCALE GENOMIC DNA]</scope>
    <source>
        <strain evidence="3">NZE10 / CBS 128990</strain>
    </source>
</reference>
<reference evidence="3" key="1">
    <citation type="journal article" date="2012" name="PLoS Genet.">
        <title>The genomes of the fungal plant pathogens Cladosporium fulvum and Dothistroma septosporum reveal adaptation to different hosts and lifestyles but also signatures of common ancestry.</title>
        <authorList>
            <person name="de Wit P.J.G.M."/>
            <person name="van der Burgt A."/>
            <person name="Oekmen B."/>
            <person name="Stergiopoulos I."/>
            <person name="Abd-Elsalam K.A."/>
            <person name="Aerts A.L."/>
            <person name="Bahkali A.H."/>
            <person name="Beenen H.G."/>
            <person name="Chettri P."/>
            <person name="Cox M.P."/>
            <person name="Datema E."/>
            <person name="de Vries R.P."/>
            <person name="Dhillon B."/>
            <person name="Ganley A.R."/>
            <person name="Griffiths S.A."/>
            <person name="Guo Y."/>
            <person name="Hamelin R.C."/>
            <person name="Henrissat B."/>
            <person name="Kabir M.S."/>
            <person name="Jashni M.K."/>
            <person name="Kema G."/>
            <person name="Klaubauf S."/>
            <person name="Lapidus A."/>
            <person name="Levasseur A."/>
            <person name="Lindquist E."/>
            <person name="Mehrabi R."/>
            <person name="Ohm R.A."/>
            <person name="Owen T.J."/>
            <person name="Salamov A."/>
            <person name="Schwelm A."/>
            <person name="Schijlen E."/>
            <person name="Sun H."/>
            <person name="van den Burg H.A."/>
            <person name="van Ham R.C.H.J."/>
            <person name="Zhang S."/>
            <person name="Goodwin S.B."/>
            <person name="Grigoriev I.V."/>
            <person name="Collemare J."/>
            <person name="Bradshaw R.E."/>
        </authorList>
    </citation>
    <scope>NUCLEOTIDE SEQUENCE [LARGE SCALE GENOMIC DNA]</scope>
    <source>
        <strain evidence="3">NZE10 / CBS 128990</strain>
    </source>
</reference>